<feature type="signal peptide" evidence="9">
    <location>
        <begin position="1"/>
        <end position="18"/>
    </location>
</feature>
<dbReference type="PANTHER" id="PTHR30026">
    <property type="entry name" value="OUTER MEMBRANE PROTEIN TOLC"/>
    <property type="match status" value="1"/>
</dbReference>
<comment type="caution">
    <text evidence="10">The sequence shown here is derived from an EMBL/GenBank/DDBJ whole genome shotgun (WGS) entry which is preliminary data.</text>
</comment>
<comment type="subcellular location">
    <subcellularLocation>
        <location evidence="1">Cell outer membrane</location>
    </subcellularLocation>
</comment>
<keyword evidence="4" id="KW-1134">Transmembrane beta strand</keyword>
<keyword evidence="11" id="KW-1185">Reference proteome</keyword>
<comment type="similarity">
    <text evidence="2">Belongs to the outer membrane factor (OMF) (TC 1.B.17) family.</text>
</comment>
<evidence type="ECO:0000256" key="7">
    <source>
        <dbReference type="ARBA" id="ARBA00023237"/>
    </source>
</evidence>
<keyword evidence="8" id="KW-0175">Coiled coil</keyword>
<evidence type="ECO:0000256" key="9">
    <source>
        <dbReference type="SAM" id="SignalP"/>
    </source>
</evidence>
<accession>A0A2T6C6B3</accession>
<dbReference type="EMBL" id="QBKT01000001">
    <property type="protein sequence ID" value="PTX63864.1"/>
    <property type="molecule type" value="Genomic_DNA"/>
</dbReference>
<dbReference type="Gene3D" id="1.20.1600.10">
    <property type="entry name" value="Outer membrane efflux proteins (OEP)"/>
    <property type="match status" value="1"/>
</dbReference>
<feature type="coiled-coil region" evidence="8">
    <location>
        <begin position="378"/>
        <end position="405"/>
    </location>
</feature>
<dbReference type="PANTHER" id="PTHR30026:SF20">
    <property type="entry name" value="OUTER MEMBRANE PROTEIN TOLC"/>
    <property type="match status" value="1"/>
</dbReference>
<organism evidence="10 11">
    <name type="scientific">Kordia periserrulae</name>
    <dbReference type="NCBI Taxonomy" id="701523"/>
    <lineage>
        <taxon>Bacteria</taxon>
        <taxon>Pseudomonadati</taxon>
        <taxon>Bacteroidota</taxon>
        <taxon>Flavobacteriia</taxon>
        <taxon>Flavobacteriales</taxon>
        <taxon>Flavobacteriaceae</taxon>
        <taxon>Kordia</taxon>
    </lineage>
</organism>
<evidence type="ECO:0000256" key="4">
    <source>
        <dbReference type="ARBA" id="ARBA00022452"/>
    </source>
</evidence>
<dbReference type="GO" id="GO:0015562">
    <property type="term" value="F:efflux transmembrane transporter activity"/>
    <property type="evidence" value="ECO:0007669"/>
    <property type="project" value="InterPro"/>
</dbReference>
<dbReference type="GO" id="GO:1990281">
    <property type="term" value="C:efflux pump complex"/>
    <property type="evidence" value="ECO:0007669"/>
    <property type="project" value="TreeGrafter"/>
</dbReference>
<feature type="chain" id="PRO_5015678964" evidence="9">
    <location>
        <begin position="19"/>
        <end position="466"/>
    </location>
</feature>
<keyword evidence="3" id="KW-0813">Transport</keyword>
<dbReference type="SUPFAM" id="SSF56954">
    <property type="entry name" value="Outer membrane efflux proteins (OEP)"/>
    <property type="match status" value="1"/>
</dbReference>
<name>A0A2T6C6B3_9FLAO</name>
<keyword evidence="9" id="KW-0732">Signal</keyword>
<keyword evidence="7" id="KW-0998">Cell outer membrane</keyword>
<evidence type="ECO:0000313" key="10">
    <source>
        <dbReference type="EMBL" id="PTX63864.1"/>
    </source>
</evidence>
<proteinExistence type="inferred from homology"/>
<evidence type="ECO:0000256" key="3">
    <source>
        <dbReference type="ARBA" id="ARBA00022448"/>
    </source>
</evidence>
<evidence type="ECO:0000313" key="11">
    <source>
        <dbReference type="Proteomes" id="UP000244090"/>
    </source>
</evidence>
<dbReference type="RefSeq" id="WP_108113231.1">
    <property type="nucleotide sequence ID" value="NZ_QBKT01000001.1"/>
</dbReference>
<evidence type="ECO:0000256" key="8">
    <source>
        <dbReference type="SAM" id="Coils"/>
    </source>
</evidence>
<dbReference type="Proteomes" id="UP000244090">
    <property type="component" value="Unassembled WGS sequence"/>
</dbReference>
<dbReference type="InterPro" id="IPR003423">
    <property type="entry name" value="OMP_efflux"/>
</dbReference>
<sequence>MRYIFLFLVFLFSGNVTAQIENPLDSVMSLDEYLGYVKTYHPIVKQANLIINESEAKLLKARGAFDPKLQVDYDRKKFKKTEYYDKLNATFKIPTWYGVEFKANFEENTGEFLNPEFSVPTDGLYSAGVSVSLARGFLMNERMAMLKQAKLFTQQAQADQQLLVNEILYEASITYFTWLKSYRNREVYQSFLSNAQLRFDGIKKSYRAGDKAAIDTLEASLTLNTRKLDLEKARIKFVKSSLELSNFLWLNNDTPVELQPYIRPDIDTANRIDEVLNVTGFDSADFDVEAHPKMQSLNLKYESLLLNRRLRLNNLLPQIDLQYNFLTQTPDETGTFNTQNYKAGLNISFPLFLRKERGDLRLAKLKLQDVDFERTATRVNLKNKINAVTQEIESYQLQNQLTEQLVNDYEVMLRAEERKFFLGESSLFLVNSREAKLIENLIKAIDLENKYFITKANLFNIMANML</sequence>
<evidence type="ECO:0000256" key="5">
    <source>
        <dbReference type="ARBA" id="ARBA00022692"/>
    </source>
</evidence>
<dbReference type="AlphaFoldDB" id="A0A2T6C6B3"/>
<dbReference type="Pfam" id="PF02321">
    <property type="entry name" value="OEP"/>
    <property type="match status" value="1"/>
</dbReference>
<keyword evidence="6" id="KW-0472">Membrane</keyword>
<protein>
    <submittedName>
        <fullName evidence="10">Outer membrane protein TolC</fullName>
    </submittedName>
</protein>
<dbReference type="GO" id="GO:0009279">
    <property type="term" value="C:cell outer membrane"/>
    <property type="evidence" value="ECO:0007669"/>
    <property type="project" value="UniProtKB-SubCell"/>
</dbReference>
<reference evidence="10 11" key="1">
    <citation type="submission" date="2018-04" db="EMBL/GenBank/DDBJ databases">
        <title>Genomic Encyclopedia of Archaeal and Bacterial Type Strains, Phase II (KMG-II): from individual species to whole genera.</title>
        <authorList>
            <person name="Goeker M."/>
        </authorList>
    </citation>
    <scope>NUCLEOTIDE SEQUENCE [LARGE SCALE GENOMIC DNA]</scope>
    <source>
        <strain evidence="10 11">DSM 25731</strain>
    </source>
</reference>
<evidence type="ECO:0000256" key="1">
    <source>
        <dbReference type="ARBA" id="ARBA00004442"/>
    </source>
</evidence>
<dbReference type="OrthoDB" id="581172at2"/>
<evidence type="ECO:0000256" key="6">
    <source>
        <dbReference type="ARBA" id="ARBA00023136"/>
    </source>
</evidence>
<keyword evidence="5" id="KW-0812">Transmembrane</keyword>
<dbReference type="GO" id="GO:0015288">
    <property type="term" value="F:porin activity"/>
    <property type="evidence" value="ECO:0007669"/>
    <property type="project" value="TreeGrafter"/>
</dbReference>
<dbReference type="InterPro" id="IPR051906">
    <property type="entry name" value="TolC-like"/>
</dbReference>
<evidence type="ECO:0000256" key="2">
    <source>
        <dbReference type="ARBA" id="ARBA00007613"/>
    </source>
</evidence>
<gene>
    <name evidence="10" type="ORF">C8N46_101472</name>
</gene>